<dbReference type="Gene3D" id="1.10.1670.10">
    <property type="entry name" value="Helix-hairpin-Helix base-excision DNA repair enzymes (C-terminal)"/>
    <property type="match status" value="1"/>
</dbReference>
<dbReference type="InterPro" id="IPR023170">
    <property type="entry name" value="HhH_base_excis_C"/>
</dbReference>
<evidence type="ECO:0000256" key="8">
    <source>
        <dbReference type="ARBA" id="ARBA00022833"/>
    </source>
</evidence>
<evidence type="ECO:0000256" key="5">
    <source>
        <dbReference type="ARBA" id="ARBA00022679"/>
    </source>
</evidence>
<dbReference type="InterPro" id="IPR018062">
    <property type="entry name" value="HTH_AraC-typ_CS"/>
</dbReference>
<dbReference type="Pfam" id="PF02805">
    <property type="entry name" value="Ada_Zn_binding"/>
    <property type="match status" value="1"/>
</dbReference>
<keyword evidence="9" id="KW-0805">Transcription regulation</keyword>
<evidence type="ECO:0000259" key="14">
    <source>
        <dbReference type="PROSITE" id="PS01124"/>
    </source>
</evidence>
<keyword evidence="6" id="KW-0479">Metal-binding</keyword>
<dbReference type="RefSeq" id="WP_319955083.1">
    <property type="nucleotide sequence ID" value="NZ_JAXAVX010000009.1"/>
</dbReference>
<evidence type="ECO:0000256" key="10">
    <source>
        <dbReference type="ARBA" id="ARBA00023125"/>
    </source>
</evidence>
<dbReference type="Gene3D" id="3.30.310.20">
    <property type="entry name" value="DNA-3-methyladenine glycosylase AlkA, N-terminal domain"/>
    <property type="match status" value="1"/>
</dbReference>
<reference evidence="15 16" key="1">
    <citation type="submission" date="2023-11" db="EMBL/GenBank/DDBJ databases">
        <authorList>
            <person name="Xu M."/>
            <person name="Jiang T."/>
        </authorList>
    </citation>
    <scope>NUCLEOTIDE SEQUENCE [LARGE SCALE GENOMIC DNA]</scope>
    <source>
        <strain evidence="15 16">SD</strain>
    </source>
</reference>
<proteinExistence type="predicted"/>
<dbReference type="EC" id="3.2.2.21" evidence="3"/>
<keyword evidence="10" id="KW-0238">DNA-binding</keyword>
<dbReference type="InterPro" id="IPR051912">
    <property type="entry name" value="Alkylbase_DNA_Glycosylase/TA"/>
</dbReference>
<dbReference type="SUPFAM" id="SSF55945">
    <property type="entry name" value="TATA-box binding protein-like"/>
    <property type="match status" value="1"/>
</dbReference>
<evidence type="ECO:0000256" key="4">
    <source>
        <dbReference type="ARBA" id="ARBA00022603"/>
    </source>
</evidence>
<dbReference type="PANTHER" id="PTHR43003">
    <property type="entry name" value="DNA-3-METHYLADENINE GLYCOSYLASE"/>
    <property type="match status" value="1"/>
</dbReference>
<dbReference type="Gene3D" id="3.40.10.10">
    <property type="entry name" value="DNA Methylphosphotriester Repair Domain"/>
    <property type="match status" value="1"/>
</dbReference>
<dbReference type="InterPro" id="IPR011257">
    <property type="entry name" value="DNA_glycosylase"/>
</dbReference>
<dbReference type="CDD" id="cd00056">
    <property type="entry name" value="ENDO3c"/>
    <property type="match status" value="1"/>
</dbReference>
<organism evidence="15 16">
    <name type="scientific">Patulibacter brassicae</name>
    <dbReference type="NCBI Taxonomy" id="1705717"/>
    <lineage>
        <taxon>Bacteria</taxon>
        <taxon>Bacillati</taxon>
        <taxon>Actinomycetota</taxon>
        <taxon>Thermoleophilia</taxon>
        <taxon>Solirubrobacterales</taxon>
        <taxon>Patulibacteraceae</taxon>
        <taxon>Patulibacter</taxon>
    </lineage>
</organism>
<dbReference type="InterPro" id="IPR035451">
    <property type="entry name" value="Ada-like_dom_sf"/>
</dbReference>
<evidence type="ECO:0000256" key="9">
    <source>
        <dbReference type="ARBA" id="ARBA00023015"/>
    </source>
</evidence>
<evidence type="ECO:0000256" key="3">
    <source>
        <dbReference type="ARBA" id="ARBA00012000"/>
    </source>
</evidence>
<dbReference type="PROSITE" id="PS01124">
    <property type="entry name" value="HTH_ARAC_FAMILY_2"/>
    <property type="match status" value="1"/>
</dbReference>
<gene>
    <name evidence="15" type="ORF">SK069_15140</name>
</gene>
<dbReference type="Proteomes" id="UP001277761">
    <property type="component" value="Unassembled WGS sequence"/>
</dbReference>
<dbReference type="InterPro" id="IPR010316">
    <property type="entry name" value="AlkA_N"/>
</dbReference>
<evidence type="ECO:0000256" key="11">
    <source>
        <dbReference type="ARBA" id="ARBA00023159"/>
    </source>
</evidence>
<evidence type="ECO:0000256" key="6">
    <source>
        <dbReference type="ARBA" id="ARBA00022723"/>
    </source>
</evidence>
<evidence type="ECO:0000313" key="15">
    <source>
        <dbReference type="EMBL" id="MDX8152932.1"/>
    </source>
</evidence>
<evidence type="ECO:0000256" key="12">
    <source>
        <dbReference type="ARBA" id="ARBA00023163"/>
    </source>
</evidence>
<dbReference type="Gene3D" id="1.10.340.30">
    <property type="entry name" value="Hypothetical protein, domain 2"/>
    <property type="match status" value="1"/>
</dbReference>
<dbReference type="SMART" id="SM01009">
    <property type="entry name" value="AlkA_N"/>
    <property type="match status" value="1"/>
</dbReference>
<sequence length="509" mass="54880">MPTSAPTHEPVPTRPGERAFDRRYAAVRSRDRRFDGRFVTAVRSTGIYCRPSCPARTPLPRNVMFYATAAAAQEAGYRACRRCRPEAAPGSPDWDARADAVGRAVRLIEEGVVDRDGVAGLAGRLGYSPRHLHRLLVDELGAGPLALARAHRARTAALLIESGDLRLTDVAFAAGFGSLRQFNDTIRRVFGRTPTELRGEAGRRPLPAAAGAVELRLRRREPFAWPALVAFLERRAVPGLEEVVGASYRRALRLPRGAGRCELSDDGDAVRCRLWLEDLRDLAAAVARCRRLLDLDADPLAVDDRLGEDPVLARLVDATPGRRLPGTVDGYELAVRTVVGQQVSVAGARTILGRLVAAHGAPVGDDAPGVPALRGFPAPEVVAALPDEALPMPRRRVAALRGLARAVADGTLDLDGGDERGRVRERLLALPGIGPWTVEYLAARGLGDPDAIPVTDLGLRAAARDLGLPEDGAGLAIRAARWAPWRAYAAQHLWASLEPRPVPTPEHQR</sequence>
<dbReference type="SUPFAM" id="SSF46689">
    <property type="entry name" value="Homeodomain-like"/>
    <property type="match status" value="1"/>
</dbReference>
<feature type="domain" description="HTH araC/xylS-type" evidence="14">
    <location>
        <begin position="102"/>
        <end position="200"/>
    </location>
</feature>
<dbReference type="Pfam" id="PF06029">
    <property type="entry name" value="AlkA_N"/>
    <property type="match status" value="1"/>
</dbReference>
<comment type="cofactor">
    <cofactor evidence="2">
        <name>Zn(2+)</name>
        <dbReference type="ChEBI" id="CHEBI:29105"/>
    </cofactor>
</comment>
<evidence type="ECO:0000256" key="13">
    <source>
        <dbReference type="ARBA" id="ARBA00023204"/>
    </source>
</evidence>
<keyword evidence="4" id="KW-0489">Methyltransferase</keyword>
<dbReference type="SUPFAM" id="SSF48150">
    <property type="entry name" value="DNA-glycosylase"/>
    <property type="match status" value="1"/>
</dbReference>
<keyword evidence="11" id="KW-0010">Activator</keyword>
<evidence type="ECO:0000256" key="1">
    <source>
        <dbReference type="ARBA" id="ARBA00000086"/>
    </source>
</evidence>
<comment type="caution">
    <text evidence="15">The sequence shown here is derived from an EMBL/GenBank/DDBJ whole genome shotgun (WGS) entry which is preliminary data.</text>
</comment>
<name>A0ABU4VM80_9ACTN</name>
<accession>A0ABU4VM80</accession>
<evidence type="ECO:0000256" key="2">
    <source>
        <dbReference type="ARBA" id="ARBA00001947"/>
    </source>
</evidence>
<dbReference type="InterPro" id="IPR009057">
    <property type="entry name" value="Homeodomain-like_sf"/>
</dbReference>
<dbReference type="InterPro" id="IPR004026">
    <property type="entry name" value="Ada_DNA_repair_Zn-bd"/>
</dbReference>
<dbReference type="Gene3D" id="1.10.10.60">
    <property type="entry name" value="Homeodomain-like"/>
    <property type="match status" value="1"/>
</dbReference>
<protein>
    <recommendedName>
        <fullName evidence="3">DNA-3-methyladenine glycosylase II</fullName>
        <ecNumber evidence="3">3.2.2.21</ecNumber>
    </recommendedName>
</protein>
<dbReference type="PROSITE" id="PS00041">
    <property type="entry name" value="HTH_ARAC_FAMILY_1"/>
    <property type="match status" value="1"/>
</dbReference>
<dbReference type="InterPro" id="IPR003265">
    <property type="entry name" value="HhH-GPD_domain"/>
</dbReference>
<keyword evidence="5" id="KW-0808">Transferase</keyword>
<dbReference type="PANTHER" id="PTHR43003:SF13">
    <property type="entry name" value="DNA-3-METHYLADENINE GLYCOSYLASE 2"/>
    <property type="match status" value="1"/>
</dbReference>
<dbReference type="EMBL" id="JAXAVX010000009">
    <property type="protein sequence ID" value="MDX8152932.1"/>
    <property type="molecule type" value="Genomic_DNA"/>
</dbReference>
<keyword evidence="7" id="KW-0227">DNA damage</keyword>
<keyword evidence="12" id="KW-0804">Transcription</keyword>
<dbReference type="SUPFAM" id="SSF57884">
    <property type="entry name" value="Ada DNA repair protein, N-terminal domain (N-Ada 10)"/>
    <property type="match status" value="1"/>
</dbReference>
<dbReference type="Pfam" id="PF12833">
    <property type="entry name" value="HTH_18"/>
    <property type="match status" value="1"/>
</dbReference>
<dbReference type="InterPro" id="IPR018060">
    <property type="entry name" value="HTH_AraC"/>
</dbReference>
<dbReference type="SMART" id="SM00478">
    <property type="entry name" value="ENDO3c"/>
    <property type="match status" value="1"/>
</dbReference>
<keyword evidence="8" id="KW-0862">Zinc</keyword>
<evidence type="ECO:0000256" key="7">
    <source>
        <dbReference type="ARBA" id="ARBA00022763"/>
    </source>
</evidence>
<dbReference type="InterPro" id="IPR037046">
    <property type="entry name" value="AlkA_N_sf"/>
</dbReference>
<evidence type="ECO:0000313" key="16">
    <source>
        <dbReference type="Proteomes" id="UP001277761"/>
    </source>
</evidence>
<keyword evidence="16" id="KW-1185">Reference proteome</keyword>
<keyword evidence="13" id="KW-0234">DNA repair</keyword>
<comment type="catalytic activity">
    <reaction evidence="1">
        <text>Hydrolysis of alkylated DNA, releasing 3-methyladenine, 3-methylguanine, 7-methylguanine and 7-methyladenine.</text>
        <dbReference type="EC" id="3.2.2.21"/>
    </reaction>
</comment>
<dbReference type="SMART" id="SM00342">
    <property type="entry name" value="HTH_ARAC"/>
    <property type="match status" value="1"/>
</dbReference>